<dbReference type="Gene3D" id="1.20.140.70">
    <property type="entry name" value="Oligopeptidase f, N-terminal domain"/>
    <property type="match status" value="1"/>
</dbReference>
<dbReference type="SUPFAM" id="SSF55486">
    <property type="entry name" value="Metalloproteases ('zincins'), catalytic domain"/>
    <property type="match status" value="1"/>
</dbReference>
<feature type="domain" description="Oligopeptidase F N-terminal" evidence="8">
    <location>
        <begin position="117"/>
        <end position="185"/>
    </location>
</feature>
<dbReference type="Gene3D" id="1.10.1370.20">
    <property type="entry name" value="Oligoendopeptidase f, C-terminal domain"/>
    <property type="match status" value="1"/>
</dbReference>
<comment type="cofactor">
    <cofactor evidence="6">
        <name>Zn(2+)</name>
        <dbReference type="ChEBI" id="CHEBI:29105"/>
    </cofactor>
    <text evidence="6">Binds 1 zinc ion.</text>
</comment>
<evidence type="ECO:0000256" key="6">
    <source>
        <dbReference type="RuleBase" id="RU003435"/>
    </source>
</evidence>
<evidence type="ECO:0000259" key="7">
    <source>
        <dbReference type="Pfam" id="PF01432"/>
    </source>
</evidence>
<dbReference type="Proteomes" id="UP000011721">
    <property type="component" value="Chromosome"/>
</dbReference>
<reference evidence="10" key="1">
    <citation type="journal article" date="2013" name="Stand. Genomic Sci.">
        <title>Complete genome sequence of Desulfocapsa sulfexigens, a marine deltaproteobacterium specialized in disproportionating inorganic sulfur compounds.</title>
        <authorList>
            <person name="Finster K.W."/>
            <person name="Kjeldsen K.U."/>
            <person name="Kube M."/>
            <person name="Reinhardt R."/>
            <person name="Mussmann M."/>
            <person name="Amann R."/>
            <person name="Schreiber L."/>
        </authorList>
    </citation>
    <scope>NUCLEOTIDE SEQUENCE [LARGE SCALE GENOMIC DNA]</scope>
    <source>
        <strain evidence="10">DSM 10523 / SB164P1</strain>
    </source>
</reference>
<dbReference type="GO" id="GO:0046872">
    <property type="term" value="F:metal ion binding"/>
    <property type="evidence" value="ECO:0007669"/>
    <property type="project" value="UniProtKB-UniRule"/>
</dbReference>
<keyword evidence="5 6" id="KW-0482">Metalloprotease</keyword>
<evidence type="ECO:0000256" key="4">
    <source>
        <dbReference type="ARBA" id="ARBA00022833"/>
    </source>
</evidence>
<dbReference type="GO" id="GO:0004222">
    <property type="term" value="F:metalloendopeptidase activity"/>
    <property type="evidence" value="ECO:0007669"/>
    <property type="project" value="InterPro"/>
</dbReference>
<keyword evidence="4 6" id="KW-0862">Zinc</keyword>
<evidence type="ECO:0000313" key="9">
    <source>
        <dbReference type="EMBL" id="AGF77827.1"/>
    </source>
</evidence>
<dbReference type="InterPro" id="IPR011977">
    <property type="entry name" value="Pept_M3B_clade3"/>
</dbReference>
<evidence type="ECO:0000256" key="3">
    <source>
        <dbReference type="ARBA" id="ARBA00022801"/>
    </source>
</evidence>
<dbReference type="AlphaFoldDB" id="M1P818"/>
<evidence type="ECO:0000256" key="1">
    <source>
        <dbReference type="ARBA" id="ARBA00022670"/>
    </source>
</evidence>
<organism evidence="9 10">
    <name type="scientific">Desulfocapsa sulfexigens (strain DSM 10523 / SB164P1)</name>
    <dbReference type="NCBI Taxonomy" id="1167006"/>
    <lineage>
        <taxon>Bacteria</taxon>
        <taxon>Pseudomonadati</taxon>
        <taxon>Thermodesulfobacteriota</taxon>
        <taxon>Desulfobulbia</taxon>
        <taxon>Desulfobulbales</taxon>
        <taxon>Desulfocapsaceae</taxon>
        <taxon>Desulfocapsa</taxon>
    </lineage>
</organism>
<dbReference type="HOGENOM" id="CLU_021290_3_0_7"/>
<dbReference type="KEGG" id="dsf:UWK_01264"/>
<dbReference type="PATRIC" id="fig|1167006.5.peg.1394"/>
<dbReference type="InterPro" id="IPR001567">
    <property type="entry name" value="Pept_M3A_M3B_dom"/>
</dbReference>
<protein>
    <submittedName>
        <fullName evidence="9">Oligoendopeptidase, pepF/M3 family</fullName>
    </submittedName>
</protein>
<dbReference type="CDD" id="cd09610">
    <property type="entry name" value="M3B_PepF"/>
    <property type="match status" value="1"/>
</dbReference>
<dbReference type="Pfam" id="PF08439">
    <property type="entry name" value="Peptidase_M3_N"/>
    <property type="match status" value="1"/>
</dbReference>
<dbReference type="GO" id="GO:0006508">
    <property type="term" value="P:proteolysis"/>
    <property type="evidence" value="ECO:0007669"/>
    <property type="project" value="UniProtKB-KW"/>
</dbReference>
<sequence>MSALNDELGTTNVIWNLDALYDSLEDDLLQDDLDLCIQEAELIREGCAGKLKELSPATFARTVRRIERIHINLGRIDTYAFLNFVTQVKNNAAAAFLQKCKEDASRVNRELVFFDLEWAKMDQTSADRFLTAEDTAEYHHYLSNLRKYANHLLSHSEESLLVEFSPVGRDSWLTLFEKLLGHLEFGEKKRSEEEVLSDLYNSKRSVRKNAALELTTGLDSQLHILSHIFNTILAEKMIDDRLRHYPSWVSSRNLSNELEDRTVDALVDSCTERYDIVQRYYAIKKDILGLDTLHDYDRYAPLPSLPDRLVPWKECRQMVLDGFRDFSPEMADIANLFFDNNWIHAPLLDGKRGGAFAHPAVPDANPYVLVNYTGNLRDVSTVAHELGHGIHQYLARDKGYFNSDTPLVLAETASVFAELLIFHKQLASLSEPAQRQAFICQKLESIFATVFRQISMNRFEDMIHSQRRNSGEVSTDDLSNLWMKSQKAMFGDAVTLGDHYKIWWSYIPHFLHTPGYVYSYAFGELLVLALYRIYQKEGADFIPKYLYLLSEGGSKSPTELLAPFNIDLNDPSFWQGGLHVIENMLEEIS</sequence>
<keyword evidence="10" id="KW-1185">Reference proteome</keyword>
<feature type="domain" description="Peptidase M3A/M3B catalytic" evidence="7">
    <location>
        <begin position="200"/>
        <end position="575"/>
    </location>
</feature>
<evidence type="ECO:0000256" key="5">
    <source>
        <dbReference type="ARBA" id="ARBA00023049"/>
    </source>
</evidence>
<dbReference type="Pfam" id="PF01432">
    <property type="entry name" value="Peptidase_M3"/>
    <property type="match status" value="1"/>
</dbReference>
<dbReference type="EMBL" id="CP003985">
    <property type="protein sequence ID" value="AGF77827.1"/>
    <property type="molecule type" value="Genomic_DNA"/>
</dbReference>
<keyword evidence="2 6" id="KW-0479">Metal-binding</keyword>
<evidence type="ECO:0000313" key="10">
    <source>
        <dbReference type="Proteomes" id="UP000011721"/>
    </source>
</evidence>
<accession>M1P818</accession>
<name>M1P818_DESSD</name>
<comment type="similarity">
    <text evidence="6">Belongs to the peptidase M3 family.</text>
</comment>
<dbReference type="RefSeq" id="WP_015403519.1">
    <property type="nucleotide sequence ID" value="NC_020304.1"/>
</dbReference>
<dbReference type="STRING" id="1167006.UWK_01264"/>
<dbReference type="eggNOG" id="COG1164">
    <property type="taxonomic scope" value="Bacteria"/>
</dbReference>
<dbReference type="NCBIfam" id="TIGR02290">
    <property type="entry name" value="M3_fam_3"/>
    <property type="match status" value="1"/>
</dbReference>
<dbReference type="InterPro" id="IPR013647">
    <property type="entry name" value="OligopepF_N_dom"/>
</dbReference>
<dbReference type="InterPro" id="IPR045090">
    <property type="entry name" value="Pept_M3A_M3B"/>
</dbReference>
<evidence type="ECO:0000259" key="8">
    <source>
        <dbReference type="Pfam" id="PF08439"/>
    </source>
</evidence>
<keyword evidence="3 6" id="KW-0378">Hydrolase</keyword>
<dbReference type="PANTHER" id="PTHR11804">
    <property type="entry name" value="PROTEASE M3 THIMET OLIGOPEPTIDASE-RELATED"/>
    <property type="match status" value="1"/>
</dbReference>
<dbReference type="InterPro" id="IPR042088">
    <property type="entry name" value="OligoPept_F_C"/>
</dbReference>
<evidence type="ECO:0000256" key="2">
    <source>
        <dbReference type="ARBA" id="ARBA00022723"/>
    </source>
</evidence>
<keyword evidence="1 6" id="KW-0645">Protease</keyword>
<dbReference type="PANTHER" id="PTHR11804:SF5">
    <property type="entry name" value="OLIGOENDOPEPTIDASE F"/>
    <property type="match status" value="1"/>
</dbReference>
<dbReference type="GO" id="GO:0006518">
    <property type="term" value="P:peptide metabolic process"/>
    <property type="evidence" value="ECO:0007669"/>
    <property type="project" value="TreeGrafter"/>
</dbReference>
<gene>
    <name evidence="9" type="ordered locus">UWK_01264</name>
</gene>
<proteinExistence type="inferred from homology"/>